<dbReference type="Gene3D" id="3.30.2350.10">
    <property type="entry name" value="Pseudouridine synthase"/>
    <property type="match status" value="1"/>
</dbReference>
<dbReference type="RefSeq" id="WP_133579032.1">
    <property type="nucleotide sequence ID" value="NZ_SNYJ01000002.1"/>
</dbReference>
<dbReference type="AlphaFoldDB" id="A0A4R6UG80"/>
<keyword evidence="7" id="KW-1185">Reference proteome</keyword>
<comment type="function">
    <text evidence="4">Responsible for synthesis of pseudouridine from uracil.</text>
</comment>
<proteinExistence type="inferred from homology"/>
<reference evidence="6 7" key="1">
    <citation type="submission" date="2019-03" db="EMBL/GenBank/DDBJ databases">
        <title>Genomic Encyclopedia of Type Strains, Phase IV (KMG-IV): sequencing the most valuable type-strain genomes for metagenomic binning, comparative biology and taxonomic classification.</title>
        <authorList>
            <person name="Goeker M."/>
        </authorList>
    </citation>
    <scope>NUCLEOTIDE SEQUENCE [LARGE SCALE GENOMIC DNA]</scope>
    <source>
        <strain evidence="6 7">DSM 28697</strain>
    </source>
</reference>
<dbReference type="InterPro" id="IPR006145">
    <property type="entry name" value="PsdUridine_synth_RsuA/RluA"/>
</dbReference>
<feature type="active site" evidence="3">
    <location>
        <position position="138"/>
    </location>
</feature>
<sequence>MEYARTFEWRITAAAEGMKIKDYLQESQTFSSRTYRAVKKEGQMLVNGVSKKGYDVLSENDSLQVSLPEEVTGSHIVPMSFALSVLYEDEDVIVIDKPPGVPSLPPQSGDPLNIASALLAHYQTNGERTAIHLVNRLDRDTSGAMMAAKHKHAHHILSQQQQDKTMRRAYTAILEGCIQPEAGTIDQPIGMSPGSKVARAVIEDGKKAVTHYTTERIGRVNKKSQVHVTLETGRTHQIRVHMAWLGYPVMGDTLYGAESAHIGRQALHCRQMMFSHPLDGRSIEIDCPLHEDMDLLI</sequence>
<dbReference type="GO" id="GO:0003723">
    <property type="term" value="F:RNA binding"/>
    <property type="evidence" value="ECO:0007669"/>
    <property type="project" value="InterPro"/>
</dbReference>
<dbReference type="PANTHER" id="PTHR21600">
    <property type="entry name" value="MITOCHONDRIAL RNA PSEUDOURIDINE SYNTHASE"/>
    <property type="match status" value="1"/>
</dbReference>
<dbReference type="Pfam" id="PF00849">
    <property type="entry name" value="PseudoU_synth_2"/>
    <property type="match status" value="1"/>
</dbReference>
<evidence type="ECO:0000256" key="2">
    <source>
        <dbReference type="ARBA" id="ARBA00010876"/>
    </source>
</evidence>
<dbReference type="GO" id="GO:0140098">
    <property type="term" value="F:catalytic activity, acting on RNA"/>
    <property type="evidence" value="ECO:0007669"/>
    <property type="project" value="UniProtKB-ARBA"/>
</dbReference>
<dbReference type="OrthoDB" id="9807829at2"/>
<evidence type="ECO:0000256" key="3">
    <source>
        <dbReference type="PIRSR" id="PIRSR606225-1"/>
    </source>
</evidence>
<gene>
    <name evidence="6" type="ORF">EV213_102174</name>
</gene>
<comment type="similarity">
    <text evidence="2 4">Belongs to the pseudouridine synthase RluA family.</text>
</comment>
<dbReference type="PANTHER" id="PTHR21600:SF71">
    <property type="entry name" value="PSEUDOURIDINE SYNTHASE"/>
    <property type="match status" value="1"/>
</dbReference>
<dbReference type="InterPro" id="IPR020103">
    <property type="entry name" value="PsdUridine_synth_cat_dom_sf"/>
</dbReference>
<evidence type="ECO:0000259" key="5">
    <source>
        <dbReference type="Pfam" id="PF00849"/>
    </source>
</evidence>
<dbReference type="EMBL" id="SNYJ01000002">
    <property type="protein sequence ID" value="TDQ42144.1"/>
    <property type="molecule type" value="Genomic_DNA"/>
</dbReference>
<dbReference type="GO" id="GO:0000455">
    <property type="term" value="P:enzyme-directed rRNA pseudouridine synthesis"/>
    <property type="evidence" value="ECO:0007669"/>
    <property type="project" value="TreeGrafter"/>
</dbReference>
<comment type="catalytic activity">
    <reaction evidence="1 4">
        <text>a uridine in RNA = a pseudouridine in RNA</text>
        <dbReference type="Rhea" id="RHEA:48348"/>
        <dbReference type="Rhea" id="RHEA-COMP:12068"/>
        <dbReference type="Rhea" id="RHEA-COMP:12069"/>
        <dbReference type="ChEBI" id="CHEBI:65314"/>
        <dbReference type="ChEBI" id="CHEBI:65315"/>
    </reaction>
</comment>
<dbReference type="NCBIfam" id="TIGR00005">
    <property type="entry name" value="rluA_subfam"/>
    <property type="match status" value="1"/>
</dbReference>
<dbReference type="InterPro" id="IPR006225">
    <property type="entry name" value="PsdUridine_synth_RluC/D"/>
</dbReference>
<evidence type="ECO:0000256" key="1">
    <source>
        <dbReference type="ARBA" id="ARBA00000073"/>
    </source>
</evidence>
<organism evidence="6 7">
    <name type="scientific">Aureibacillus halotolerans</name>
    <dbReference type="NCBI Taxonomy" id="1508390"/>
    <lineage>
        <taxon>Bacteria</taxon>
        <taxon>Bacillati</taxon>
        <taxon>Bacillota</taxon>
        <taxon>Bacilli</taxon>
        <taxon>Bacillales</taxon>
        <taxon>Bacillaceae</taxon>
        <taxon>Aureibacillus</taxon>
    </lineage>
</organism>
<keyword evidence="4" id="KW-0413">Isomerase</keyword>
<dbReference type="PROSITE" id="PS01129">
    <property type="entry name" value="PSI_RLU"/>
    <property type="match status" value="1"/>
</dbReference>
<dbReference type="InterPro" id="IPR006224">
    <property type="entry name" value="PsdUridine_synth_RluA-like_CS"/>
</dbReference>
<dbReference type="Proteomes" id="UP000295632">
    <property type="component" value="Unassembled WGS sequence"/>
</dbReference>
<protein>
    <recommendedName>
        <fullName evidence="4">Pseudouridine synthase</fullName>
        <ecNumber evidence="4">5.4.99.-</ecNumber>
    </recommendedName>
</protein>
<comment type="caution">
    <text evidence="6">The sequence shown here is derived from an EMBL/GenBank/DDBJ whole genome shotgun (WGS) entry which is preliminary data.</text>
</comment>
<dbReference type="EC" id="5.4.99.-" evidence="4"/>
<dbReference type="GO" id="GO:0009982">
    <property type="term" value="F:pseudouridine synthase activity"/>
    <property type="evidence" value="ECO:0007669"/>
    <property type="project" value="InterPro"/>
</dbReference>
<dbReference type="InterPro" id="IPR050188">
    <property type="entry name" value="RluA_PseudoU_synthase"/>
</dbReference>
<dbReference type="SUPFAM" id="SSF55120">
    <property type="entry name" value="Pseudouridine synthase"/>
    <property type="match status" value="1"/>
</dbReference>
<name>A0A4R6UG80_9BACI</name>
<feature type="domain" description="Pseudouridine synthase RsuA/RluA-like" evidence="5">
    <location>
        <begin position="91"/>
        <end position="243"/>
    </location>
</feature>
<evidence type="ECO:0000256" key="4">
    <source>
        <dbReference type="RuleBase" id="RU362028"/>
    </source>
</evidence>
<evidence type="ECO:0000313" key="6">
    <source>
        <dbReference type="EMBL" id="TDQ42144.1"/>
    </source>
</evidence>
<accession>A0A4R6UG80</accession>
<dbReference type="CDD" id="cd02869">
    <property type="entry name" value="PseudoU_synth_RluA_like"/>
    <property type="match status" value="1"/>
</dbReference>
<evidence type="ECO:0000313" key="7">
    <source>
        <dbReference type="Proteomes" id="UP000295632"/>
    </source>
</evidence>